<proteinExistence type="predicted"/>
<sequence length="146" mass="16136">RKVAATLYDAVAGRVGYESFLSAPTPSKFRDRNSASQVAVPPEEVLFRRRNAPARYEEDDVFAADRFLKSGQSLPESELLKEVHGYVSDFYESLGEAGESNFKSFDETALIAMGILLEEAAKDSLGRTGDLVFVEAEYEDPEDGSR</sequence>
<gene>
    <name evidence="1" type="ORF">EJ03DRAFT_261117</name>
</gene>
<evidence type="ECO:0000313" key="1">
    <source>
        <dbReference type="EMBL" id="KAF2765153.1"/>
    </source>
</evidence>
<reference evidence="1" key="1">
    <citation type="journal article" date="2020" name="Stud. Mycol.">
        <title>101 Dothideomycetes genomes: a test case for predicting lifestyles and emergence of pathogens.</title>
        <authorList>
            <person name="Haridas S."/>
            <person name="Albert R."/>
            <person name="Binder M."/>
            <person name="Bloem J."/>
            <person name="Labutti K."/>
            <person name="Salamov A."/>
            <person name="Andreopoulos B."/>
            <person name="Baker S."/>
            <person name="Barry K."/>
            <person name="Bills G."/>
            <person name="Bluhm B."/>
            <person name="Cannon C."/>
            <person name="Castanera R."/>
            <person name="Culley D."/>
            <person name="Daum C."/>
            <person name="Ezra D."/>
            <person name="Gonzalez J."/>
            <person name="Henrissat B."/>
            <person name="Kuo A."/>
            <person name="Liang C."/>
            <person name="Lipzen A."/>
            <person name="Lutzoni F."/>
            <person name="Magnuson J."/>
            <person name="Mondo S."/>
            <person name="Nolan M."/>
            <person name="Ohm R."/>
            <person name="Pangilinan J."/>
            <person name="Park H.-J."/>
            <person name="Ramirez L."/>
            <person name="Alfaro M."/>
            <person name="Sun H."/>
            <person name="Tritt A."/>
            <person name="Yoshinaga Y."/>
            <person name="Zwiers L.-H."/>
            <person name="Turgeon B."/>
            <person name="Goodwin S."/>
            <person name="Spatafora J."/>
            <person name="Crous P."/>
            <person name="Grigoriev I."/>
        </authorList>
    </citation>
    <scope>NUCLEOTIDE SEQUENCE</scope>
    <source>
        <strain evidence="1">CBS 116005</strain>
    </source>
</reference>
<dbReference type="PANTHER" id="PTHR28054">
    <property type="entry name" value="RNA POLYMERASE I-SPECIFIC TRANSCRIPTION INITIATION FACTOR RRN10"/>
    <property type="match status" value="1"/>
</dbReference>
<dbReference type="Proteomes" id="UP000799436">
    <property type="component" value="Unassembled WGS sequence"/>
</dbReference>
<feature type="non-terminal residue" evidence="1">
    <location>
        <position position="146"/>
    </location>
</feature>
<feature type="non-terminal residue" evidence="1">
    <location>
        <position position="1"/>
    </location>
</feature>
<protein>
    <submittedName>
        <fullName evidence="1">Uncharacterized protein</fullName>
    </submittedName>
</protein>
<evidence type="ECO:0000313" key="2">
    <source>
        <dbReference type="Proteomes" id="UP000799436"/>
    </source>
</evidence>
<organism evidence="1 2">
    <name type="scientific">Teratosphaeria nubilosa</name>
    <dbReference type="NCBI Taxonomy" id="161662"/>
    <lineage>
        <taxon>Eukaryota</taxon>
        <taxon>Fungi</taxon>
        <taxon>Dikarya</taxon>
        <taxon>Ascomycota</taxon>
        <taxon>Pezizomycotina</taxon>
        <taxon>Dothideomycetes</taxon>
        <taxon>Dothideomycetidae</taxon>
        <taxon>Mycosphaerellales</taxon>
        <taxon>Teratosphaeriaceae</taxon>
        <taxon>Teratosphaeria</taxon>
    </lineage>
</organism>
<keyword evidence="2" id="KW-1185">Reference proteome</keyword>
<dbReference type="OrthoDB" id="2565191at2759"/>
<dbReference type="AlphaFoldDB" id="A0A6G1KWV0"/>
<dbReference type="PANTHER" id="PTHR28054:SF1">
    <property type="entry name" value="RNA POLYMERASE I-SPECIFIC TRANSCRIPTION INITIATION FACTOR RRN10"/>
    <property type="match status" value="1"/>
</dbReference>
<dbReference type="InterPro" id="IPR022793">
    <property type="entry name" value="Rrn10"/>
</dbReference>
<accession>A0A6G1KWV0</accession>
<dbReference type="GO" id="GO:0006360">
    <property type="term" value="P:transcription by RNA polymerase I"/>
    <property type="evidence" value="ECO:0007669"/>
    <property type="project" value="InterPro"/>
</dbReference>
<name>A0A6G1KWV0_9PEZI</name>
<dbReference type="EMBL" id="ML995899">
    <property type="protein sequence ID" value="KAF2765153.1"/>
    <property type="molecule type" value="Genomic_DNA"/>
</dbReference>